<dbReference type="VEuPathDB" id="FungiDB:An04g04910"/>
<dbReference type="RefSeq" id="XP_059600565.1">
    <property type="nucleotide sequence ID" value="XM_059747504.1"/>
</dbReference>
<sequence length="108" mass="12616">MSLVSLKKPQTPDQCIVHRYVSLPDLNDWTIQDAMYECLYTDMSPRRSTIGIPRTQWISGSRLNNQNGGVGAEWIMSRLEGETRKKKRGALRVSLRLRYYGFLRFYID</sequence>
<organism evidence="1">
    <name type="scientific">Aspergillus niger</name>
    <dbReference type="NCBI Taxonomy" id="5061"/>
    <lineage>
        <taxon>Eukaryota</taxon>
        <taxon>Fungi</taxon>
        <taxon>Dikarya</taxon>
        <taxon>Ascomycota</taxon>
        <taxon>Pezizomycotina</taxon>
        <taxon>Eurotiomycetes</taxon>
        <taxon>Eurotiomycetidae</taxon>
        <taxon>Eurotiales</taxon>
        <taxon>Aspergillaceae</taxon>
        <taxon>Aspergillus</taxon>
        <taxon>Aspergillus subgen. Circumdati</taxon>
    </lineage>
</organism>
<dbReference type="AlphaFoldDB" id="A0AAJ8BMT6"/>
<name>A0AAJ8BMT6_ASPNG</name>
<reference evidence="1" key="1">
    <citation type="submission" date="2025-02" db="EMBL/GenBank/DDBJ databases">
        <authorList>
            <consortium name="NCBI Genome Project"/>
        </authorList>
    </citation>
    <scope>NUCLEOTIDE SEQUENCE</scope>
</reference>
<gene>
    <name evidence="1" type="ORF">An04g04910</name>
</gene>
<evidence type="ECO:0000313" key="1">
    <source>
        <dbReference type="RefSeq" id="XP_059600565.1"/>
    </source>
</evidence>
<dbReference type="KEGG" id="ang:An04g04910"/>
<dbReference type="GeneID" id="84590897"/>
<reference evidence="1" key="2">
    <citation type="submission" date="2025-08" db="UniProtKB">
        <authorList>
            <consortium name="RefSeq"/>
        </authorList>
    </citation>
    <scope>IDENTIFICATION</scope>
</reference>
<proteinExistence type="predicted"/>
<accession>A0AAJ8BMT6</accession>
<protein>
    <submittedName>
        <fullName evidence="1">Uncharacterized protein</fullName>
    </submittedName>
</protein>